<dbReference type="PATRIC" id="fig|758793.3.peg.3559"/>
<reference evidence="1 2" key="1">
    <citation type="journal article" date="2013" name="Genome Announc.">
        <title>Complete Genome Sequence of Burkholderia sp. Strain RPE64, Bacterial Symbiont of the Bean Bug Riptortus pedestris.</title>
        <authorList>
            <person name="Shibata T.F."/>
            <person name="Maeda T."/>
            <person name="Nikoh N."/>
            <person name="Yamaguchi K."/>
            <person name="Oshima K."/>
            <person name="Hattori M."/>
            <person name="Nishiyama T."/>
            <person name="Hasebe M."/>
            <person name="Fukatsu T."/>
            <person name="Kikuchi Y."/>
            <person name="Shigenobu S."/>
        </authorList>
    </citation>
    <scope>NUCLEOTIDE SEQUENCE [LARGE SCALE GENOMIC DNA]</scope>
</reference>
<dbReference type="EMBL" id="AP013059">
    <property type="protein sequence ID" value="BAN25313.1"/>
    <property type="molecule type" value="Genomic_DNA"/>
</dbReference>
<organism evidence="1 2">
    <name type="scientific">Caballeronia insecticola</name>
    <dbReference type="NCBI Taxonomy" id="758793"/>
    <lineage>
        <taxon>Bacteria</taxon>
        <taxon>Pseudomonadati</taxon>
        <taxon>Pseudomonadota</taxon>
        <taxon>Betaproteobacteria</taxon>
        <taxon>Burkholderiales</taxon>
        <taxon>Burkholderiaceae</taxon>
        <taxon>Caballeronia</taxon>
    </lineage>
</organism>
<evidence type="ECO:0000313" key="2">
    <source>
        <dbReference type="Proteomes" id="UP000013966"/>
    </source>
</evidence>
<dbReference type="AlphaFoldDB" id="R4WL86"/>
<name>R4WL86_9BURK</name>
<dbReference type="HOGENOM" id="CLU_3165528_0_0_4"/>
<proteinExistence type="predicted"/>
<keyword evidence="2" id="KW-1185">Reference proteome</keyword>
<evidence type="ECO:0000313" key="1">
    <source>
        <dbReference type="EMBL" id="BAN25313.1"/>
    </source>
</evidence>
<dbReference type="Proteomes" id="UP000013966">
    <property type="component" value="Chromosome 2"/>
</dbReference>
<dbReference type="KEGG" id="buo:BRPE64_BCDS06520"/>
<reference evidence="1 2" key="2">
    <citation type="journal article" date="2018" name="Int. J. Syst. Evol. Microbiol.">
        <title>Burkholderia insecticola sp. nov., a gut symbiotic bacterium of the bean bug Riptortus pedestris.</title>
        <authorList>
            <person name="Takeshita K."/>
            <person name="Tamaki H."/>
            <person name="Ohbayashi T."/>
            <person name="Meng X.-Y."/>
            <person name="Sone T."/>
            <person name="Mitani Y."/>
            <person name="Peeters C."/>
            <person name="Kikuchi Y."/>
            <person name="Vandamme P."/>
        </authorList>
    </citation>
    <scope>NUCLEOTIDE SEQUENCE [LARGE SCALE GENOMIC DNA]</scope>
    <source>
        <strain evidence="1">RPE64</strain>
    </source>
</reference>
<sequence length="47" mass="5174">MQDIGIGLALKVGSSSLLRRGKSHFHTHDSGSLSKRFGDETCCIRRD</sequence>
<accession>R4WL86</accession>
<protein>
    <submittedName>
        <fullName evidence="1">Uncharacterized protein</fullName>
    </submittedName>
</protein>
<dbReference type="STRING" id="758793.BRPE64_BCDS06520"/>
<gene>
    <name evidence="1" type="ORF">BRPE64_BCDS06520</name>
</gene>